<accession>E4YA65</accession>
<gene>
    <name evidence="3" type="ORF">GSOID_T00030883001</name>
</gene>
<keyword evidence="2" id="KW-0812">Transmembrane</keyword>
<feature type="transmembrane region" description="Helical" evidence="2">
    <location>
        <begin position="115"/>
        <end position="135"/>
    </location>
</feature>
<evidence type="ECO:0000313" key="3">
    <source>
        <dbReference type="EMBL" id="CBY32452.1"/>
    </source>
</evidence>
<evidence type="ECO:0000256" key="2">
    <source>
        <dbReference type="SAM" id="Phobius"/>
    </source>
</evidence>
<organism evidence="3">
    <name type="scientific">Oikopleura dioica</name>
    <name type="common">Tunicate</name>
    <dbReference type="NCBI Taxonomy" id="34765"/>
    <lineage>
        <taxon>Eukaryota</taxon>
        <taxon>Metazoa</taxon>
        <taxon>Chordata</taxon>
        <taxon>Tunicata</taxon>
        <taxon>Appendicularia</taxon>
        <taxon>Copelata</taxon>
        <taxon>Oikopleuridae</taxon>
        <taxon>Oikopleura</taxon>
    </lineage>
</organism>
<protein>
    <submittedName>
        <fullName evidence="3">Uncharacterized protein</fullName>
    </submittedName>
</protein>
<feature type="compositionally biased region" description="Basic and acidic residues" evidence="1">
    <location>
        <begin position="200"/>
        <end position="209"/>
    </location>
</feature>
<feature type="transmembrane region" description="Helical" evidence="2">
    <location>
        <begin position="582"/>
        <end position="604"/>
    </location>
</feature>
<name>E4YA65_OIKDI</name>
<dbReference type="Proteomes" id="UP000011014">
    <property type="component" value="Unassembled WGS sequence"/>
</dbReference>
<keyword evidence="2" id="KW-0472">Membrane</keyword>
<dbReference type="EMBL" id="FN654354">
    <property type="protein sequence ID" value="CBY32452.1"/>
    <property type="molecule type" value="Genomic_DNA"/>
</dbReference>
<dbReference type="AlphaFoldDB" id="E4YA65"/>
<reference evidence="3" key="1">
    <citation type="journal article" date="2010" name="Science">
        <title>Plasticity of animal genome architecture unmasked by rapid evolution of a pelagic tunicate.</title>
        <authorList>
            <person name="Denoeud F."/>
            <person name="Henriet S."/>
            <person name="Mungpakdee S."/>
            <person name="Aury J.M."/>
            <person name="Da Silva C."/>
            <person name="Brinkmann H."/>
            <person name="Mikhaleva J."/>
            <person name="Olsen L.C."/>
            <person name="Jubin C."/>
            <person name="Canestro C."/>
            <person name="Bouquet J.M."/>
            <person name="Danks G."/>
            <person name="Poulain J."/>
            <person name="Campsteijn C."/>
            <person name="Adamski M."/>
            <person name="Cross I."/>
            <person name="Yadetie F."/>
            <person name="Muffato M."/>
            <person name="Louis A."/>
            <person name="Butcher S."/>
            <person name="Tsagkogeorga G."/>
            <person name="Konrad A."/>
            <person name="Singh S."/>
            <person name="Jensen M.F."/>
            <person name="Cong E.H."/>
            <person name="Eikeseth-Otteraa H."/>
            <person name="Noel B."/>
            <person name="Anthouard V."/>
            <person name="Porcel B.M."/>
            <person name="Kachouri-Lafond R."/>
            <person name="Nishino A."/>
            <person name="Ugolini M."/>
            <person name="Chourrout P."/>
            <person name="Nishida H."/>
            <person name="Aasland R."/>
            <person name="Huzurbazar S."/>
            <person name="Westhof E."/>
            <person name="Delsuc F."/>
            <person name="Lehrach H."/>
            <person name="Reinhardt R."/>
            <person name="Weissenbach J."/>
            <person name="Roy S.W."/>
            <person name="Artiguenave F."/>
            <person name="Postlethwait J.H."/>
            <person name="Manak J.R."/>
            <person name="Thompson E.M."/>
            <person name="Jaillon O."/>
            <person name="Du Pasquier L."/>
            <person name="Boudinot P."/>
            <person name="Liberles D.A."/>
            <person name="Volff J.N."/>
            <person name="Philippe H."/>
            <person name="Lenhard B."/>
            <person name="Roest Crollius H."/>
            <person name="Wincker P."/>
            <person name="Chourrout D."/>
        </authorList>
    </citation>
    <scope>NUCLEOTIDE SEQUENCE [LARGE SCALE GENOMIC DNA]</scope>
</reference>
<feature type="compositionally biased region" description="Low complexity" evidence="1">
    <location>
        <begin position="142"/>
        <end position="167"/>
    </location>
</feature>
<keyword evidence="2" id="KW-1133">Transmembrane helix</keyword>
<evidence type="ECO:0000256" key="1">
    <source>
        <dbReference type="SAM" id="MobiDB-lite"/>
    </source>
</evidence>
<feature type="region of interest" description="Disordered" evidence="1">
    <location>
        <begin position="142"/>
        <end position="214"/>
    </location>
</feature>
<proteinExistence type="predicted"/>
<sequence>MSDCPSRIAYKTSCDAGNSIFQPCESEEDCKLRNTLLHRQRLATVEKRGSPKRMIDQAIADTRKAFEETGISVCQVEVADSACGVRVIMKAEPSSETKTCSTTFSRYACSCLTGFAYGGLAIVTFLVAVGIVGTAENFNTVSTPSTTISTLSPSSNSTSSEPANTTTISPEAARALSTKEQSGKSDGADLPAWRGPVNDGSDRPKRSTEEPDFEEMIANTTTTELTTNATLSTVLPAILSSSSSSPPPPKRLSTMEQFSSWLYRDANALSVILTDKERKEGVAMADSWSTNEDELGDVQIVLAAEHTEAYEFIEFARVDVESSGAYDPFGDDEDFSSENLATVRFVSEIGASVEDRAFFVNLLFAGRGLSCLFQDFLRTWLLLAPTVCIDVTRDTWHELTQAYIDLFPDSFYPQVVKIPTAPLDEAFYFGLIDENNELEESYSAVEGEKRNAVVNATAVAVDDSVVESFISLGFLDLVSDKNEHFDDSSTSENGSLTAAKVTTVAMHTSDLEESMINATQATAVGDVNMSSEAFVLQNSSLSIGNLEAESEPAITITPASASSWTRPILNGTGLYIKVPAHAIASVFLPISVLAVLLIIVFKWVPRRINPELQLHEARVAGHAGLIAARHLSSLGFDVEHDFAFEEKPRKKLPKAISGTHQSFKFGLNKMSDIAEV</sequence>